<organism evidence="12">
    <name type="scientific">Fagus sylvatica</name>
    <name type="common">Beechnut</name>
    <dbReference type="NCBI Taxonomy" id="28930"/>
    <lineage>
        <taxon>Eukaryota</taxon>
        <taxon>Viridiplantae</taxon>
        <taxon>Streptophyta</taxon>
        <taxon>Embryophyta</taxon>
        <taxon>Tracheophyta</taxon>
        <taxon>Spermatophyta</taxon>
        <taxon>Magnoliopsida</taxon>
        <taxon>eudicotyledons</taxon>
        <taxon>Gunneridae</taxon>
        <taxon>Pentapetalae</taxon>
        <taxon>rosids</taxon>
        <taxon>fabids</taxon>
        <taxon>Fagales</taxon>
        <taxon>Fagaceae</taxon>
        <taxon>Fagus</taxon>
    </lineage>
</organism>
<keyword evidence="3" id="KW-0677">Repeat</keyword>
<evidence type="ECO:0000256" key="3">
    <source>
        <dbReference type="ARBA" id="ARBA00022737"/>
    </source>
</evidence>
<feature type="compositionally biased region" description="Acidic residues" evidence="10">
    <location>
        <begin position="1157"/>
        <end position="1170"/>
    </location>
</feature>
<dbReference type="SUPFAM" id="SSF52540">
    <property type="entry name" value="P-loop containing nucleoside triphosphate hydrolases"/>
    <property type="match status" value="1"/>
</dbReference>
<dbReference type="PANTHER" id="PTHR36766">
    <property type="entry name" value="PLANT BROAD-SPECTRUM MILDEW RESISTANCE PROTEIN RPW8"/>
    <property type="match status" value="1"/>
</dbReference>
<dbReference type="Gene3D" id="3.80.10.10">
    <property type="entry name" value="Ribonuclease Inhibitor"/>
    <property type="match status" value="3"/>
</dbReference>
<protein>
    <recommendedName>
        <fullName evidence="11">BED-type domain-containing protein</fullName>
    </recommendedName>
</protein>
<dbReference type="SUPFAM" id="SSF52058">
    <property type="entry name" value="L domain-like"/>
    <property type="match status" value="1"/>
</dbReference>
<reference evidence="12" key="1">
    <citation type="submission" date="2018-02" db="EMBL/GenBank/DDBJ databases">
        <authorList>
            <person name="Cohen D.B."/>
            <person name="Kent A.D."/>
        </authorList>
    </citation>
    <scope>NUCLEOTIDE SEQUENCE</scope>
</reference>
<evidence type="ECO:0000256" key="8">
    <source>
        <dbReference type="ARBA" id="ARBA00022840"/>
    </source>
</evidence>
<feature type="domain" description="BED-type" evidence="11">
    <location>
        <begin position="3"/>
        <end position="52"/>
    </location>
</feature>
<dbReference type="InterPro" id="IPR027417">
    <property type="entry name" value="P-loop_NTPase"/>
</dbReference>
<dbReference type="GO" id="GO:0006952">
    <property type="term" value="P:defense response"/>
    <property type="evidence" value="ECO:0007669"/>
    <property type="project" value="UniProtKB-KW"/>
</dbReference>
<dbReference type="EMBL" id="OIVN01003888">
    <property type="protein sequence ID" value="SPD14149.1"/>
    <property type="molecule type" value="Genomic_DNA"/>
</dbReference>
<evidence type="ECO:0000256" key="6">
    <source>
        <dbReference type="ARBA" id="ARBA00022821"/>
    </source>
</evidence>
<dbReference type="Gene3D" id="1.10.8.430">
    <property type="entry name" value="Helical domain of apoptotic protease-activating factors"/>
    <property type="match status" value="1"/>
</dbReference>
<dbReference type="InterPro" id="IPR056789">
    <property type="entry name" value="LRR_R13L1-DRL21"/>
</dbReference>
<evidence type="ECO:0000313" key="12">
    <source>
        <dbReference type="EMBL" id="SPD14149.1"/>
    </source>
</evidence>
<evidence type="ECO:0000256" key="1">
    <source>
        <dbReference type="ARBA" id="ARBA00022614"/>
    </source>
</evidence>
<evidence type="ECO:0000256" key="10">
    <source>
        <dbReference type="SAM" id="MobiDB-lite"/>
    </source>
</evidence>
<keyword evidence="5 9" id="KW-0863">Zinc-finger</keyword>
<dbReference type="Pfam" id="PF18052">
    <property type="entry name" value="Rx_N"/>
    <property type="match status" value="1"/>
</dbReference>
<dbReference type="PROSITE" id="PS50808">
    <property type="entry name" value="ZF_BED"/>
    <property type="match status" value="1"/>
</dbReference>
<evidence type="ECO:0000256" key="4">
    <source>
        <dbReference type="ARBA" id="ARBA00022741"/>
    </source>
</evidence>
<dbReference type="Pfam" id="PF25019">
    <property type="entry name" value="LRR_R13L1-DRL21"/>
    <property type="match status" value="1"/>
</dbReference>
<name>A0A2N9HR92_FAGSY</name>
<dbReference type="InterPro" id="IPR003656">
    <property type="entry name" value="Znf_BED"/>
</dbReference>
<evidence type="ECO:0000256" key="5">
    <source>
        <dbReference type="ARBA" id="ARBA00022771"/>
    </source>
</evidence>
<dbReference type="GO" id="GO:0043531">
    <property type="term" value="F:ADP binding"/>
    <property type="evidence" value="ECO:0007669"/>
    <property type="project" value="InterPro"/>
</dbReference>
<dbReference type="GO" id="GO:0008270">
    <property type="term" value="F:zinc ion binding"/>
    <property type="evidence" value="ECO:0007669"/>
    <property type="project" value="UniProtKB-KW"/>
</dbReference>
<dbReference type="FunFam" id="3.40.50.300:FF:001091">
    <property type="entry name" value="Probable disease resistance protein At1g61300"/>
    <property type="match status" value="1"/>
</dbReference>
<dbReference type="PANTHER" id="PTHR36766:SF70">
    <property type="entry name" value="DISEASE RESISTANCE PROTEIN RGA4"/>
    <property type="match status" value="1"/>
</dbReference>
<dbReference type="InterPro" id="IPR041118">
    <property type="entry name" value="Rx_N"/>
</dbReference>
<sequence>MGRGKDQIWKHAEKRNGRFQCKFCNKEFPGGATRIKSHLAGLKGHDIAICNSVSEEVREKVRKEASLAIEGPNKRLKSALTSSDAKDSKTSSTSMSKTMKGKAVTQSNEEHNAEIVLSVVVVDELVDKLRSFATKHIISKWGFMEELIKLLLSLTKIQVVLHDAEKMQVSDEFVMIWLSELRDVAYDVDDMLDEFHSKILRTKVQPRNQMKKKVRTSFTLSNPIAFRLNMTNRIKSINQSLDRIKNDLRVGSMDLIPKNSLDREMDSFLDDSEDVGRKYDVSKIVELLTRESNQQISVLSIVGMAGIGKTTLSKIVYNHAEIRKRFDVLAWVHVTNNFNVERILSEILKSLGGNLIWSKDGNTTVQELQIKLWGKRYLLVLDDVWNEDQAEWDILRSHLSEITSNTGNNIIVTTRSDRVAKIMGEFNVHYLEKISKDECWSIFEKRAFANGRNLRTDLEAIGREIAKKCGGIPWVARVLGGTMYFKDDKSEWLSIQNNKLWDLLDDDNNGVSPDELIQHWMAEGFLEPFGGSCTVMEDIDAGCSLEELGHLNRLNGELDIYNLEHDDYDISDEEVEDINDEEVLEGLQPHQNLKSLTIQGYEGKKFPSWMLTGRDAGDGLSLFDNLIEITLKSCNKCEEVPTLGHLPCLRVLEIIGMDNVSCIGTEFYSDGNYRNALFPTLRRLKLSSMKNLVEWKDAKDLTTATCEVFPCLEELIIKWCAKLSSAPCHFPSLKKLEIRVICSTAFENISSKLTTLTSLVISRVRELGCLPEQLLQNNTSLMSLEIRYCNELESISRHQDVWAFCTSLRSLKIYECEKLSYIPDGLHKLISLHNFELSGCYNLRCFPSIHGVMPLLRRLEISACPNLISIPDLRGFSSLTQLRISIGRELRTFPNIEGAASLRELVISSCGVEILSIGLKSCTSLQILRIQECPNLKRISEGLPESLKTLKIGPFCEELEAFPSLISSTSIERLYLNGWAKLNSLPDQFQRFTALKVLSISNFDEMEALPEWLGNLSSLQKLSLLRGERRSRAIQHCPYSNYNNRLGCNGKYAPRVGLVNNTNSEGTHKHGFCWLETWMVFGNLQESSCRPSDFELPLETTNTEFESIVHSDVYDLGSSSTPSQFPCIGYNDSCEGECRPPLVPDNTRNLSLPMDSENLESDSTDGDEFDLGSLKTMRTS</sequence>
<keyword evidence="2" id="KW-0479">Metal-binding</keyword>
<dbReference type="GO" id="GO:0051707">
    <property type="term" value="P:response to other organism"/>
    <property type="evidence" value="ECO:0007669"/>
    <property type="project" value="UniProtKB-ARBA"/>
</dbReference>
<evidence type="ECO:0000256" key="2">
    <source>
        <dbReference type="ARBA" id="ARBA00022723"/>
    </source>
</evidence>
<dbReference type="InterPro" id="IPR032675">
    <property type="entry name" value="LRR_dom_sf"/>
</dbReference>
<gene>
    <name evidence="12" type="ORF">FSB_LOCUS42031</name>
</gene>
<proteinExistence type="predicted"/>
<dbReference type="Gene3D" id="1.20.5.4130">
    <property type="match status" value="1"/>
</dbReference>
<feature type="region of interest" description="Disordered" evidence="10">
    <location>
        <begin position="1145"/>
        <end position="1180"/>
    </location>
</feature>
<dbReference type="PRINTS" id="PR00364">
    <property type="entry name" value="DISEASERSIST"/>
</dbReference>
<evidence type="ECO:0000256" key="7">
    <source>
        <dbReference type="ARBA" id="ARBA00022833"/>
    </source>
</evidence>
<keyword evidence="6" id="KW-0611">Plant defense</keyword>
<feature type="region of interest" description="Disordered" evidence="10">
    <location>
        <begin position="78"/>
        <end position="105"/>
    </location>
</feature>
<dbReference type="InterPro" id="IPR042197">
    <property type="entry name" value="Apaf_helical"/>
</dbReference>
<accession>A0A2N9HR92</accession>
<dbReference type="GO" id="GO:0005524">
    <property type="term" value="F:ATP binding"/>
    <property type="evidence" value="ECO:0007669"/>
    <property type="project" value="UniProtKB-KW"/>
</dbReference>
<evidence type="ECO:0000259" key="11">
    <source>
        <dbReference type="PROSITE" id="PS50808"/>
    </source>
</evidence>
<dbReference type="Gene3D" id="3.40.50.300">
    <property type="entry name" value="P-loop containing nucleotide triphosphate hydrolases"/>
    <property type="match status" value="1"/>
</dbReference>
<keyword evidence="4" id="KW-0547">Nucleotide-binding</keyword>
<keyword evidence="8" id="KW-0067">ATP-binding</keyword>
<evidence type="ECO:0000256" key="9">
    <source>
        <dbReference type="PROSITE-ProRule" id="PRU00027"/>
    </source>
</evidence>
<dbReference type="AlphaFoldDB" id="A0A2N9HR92"/>
<keyword evidence="1" id="KW-0433">Leucine-rich repeat</keyword>
<dbReference type="Pfam" id="PF00931">
    <property type="entry name" value="NB-ARC"/>
    <property type="match status" value="1"/>
</dbReference>
<dbReference type="GO" id="GO:0003677">
    <property type="term" value="F:DNA binding"/>
    <property type="evidence" value="ECO:0007669"/>
    <property type="project" value="InterPro"/>
</dbReference>
<dbReference type="InterPro" id="IPR002182">
    <property type="entry name" value="NB-ARC"/>
</dbReference>
<keyword evidence="7" id="KW-0862">Zinc</keyword>